<dbReference type="PANTHER" id="PTHR30097:SF4">
    <property type="entry name" value="SLR6042 PROTEIN"/>
    <property type="match status" value="1"/>
</dbReference>
<keyword evidence="6" id="KW-1185">Reference proteome</keyword>
<dbReference type="InterPro" id="IPR058647">
    <property type="entry name" value="BSH_CzcB-like"/>
</dbReference>
<dbReference type="Gene3D" id="2.40.50.100">
    <property type="match status" value="1"/>
</dbReference>
<evidence type="ECO:0000313" key="5">
    <source>
        <dbReference type="EMBL" id="WDF70500.1"/>
    </source>
</evidence>
<dbReference type="PROSITE" id="PS51257">
    <property type="entry name" value="PROKAR_LIPOPROTEIN"/>
    <property type="match status" value="1"/>
</dbReference>
<dbReference type="InterPro" id="IPR051909">
    <property type="entry name" value="MFP_Cation_Efflux"/>
</dbReference>
<dbReference type="EMBL" id="CP117880">
    <property type="protein sequence ID" value="WDF70500.1"/>
    <property type="molecule type" value="Genomic_DNA"/>
</dbReference>
<reference evidence="5 6" key="1">
    <citation type="submission" date="2023-02" db="EMBL/GenBank/DDBJ databases">
        <title>Genome sequence of Sphingobacterium sp. KACC 22765.</title>
        <authorList>
            <person name="Kim S."/>
            <person name="Heo J."/>
            <person name="Kwon S.-W."/>
        </authorList>
    </citation>
    <scope>NUCLEOTIDE SEQUENCE [LARGE SCALE GENOMIC DNA]</scope>
    <source>
        <strain evidence="5 6">KACC 22765</strain>
    </source>
</reference>
<dbReference type="Gene3D" id="2.40.30.170">
    <property type="match status" value="1"/>
</dbReference>
<evidence type="ECO:0000313" key="6">
    <source>
        <dbReference type="Proteomes" id="UP001221558"/>
    </source>
</evidence>
<evidence type="ECO:0000256" key="2">
    <source>
        <dbReference type="ARBA" id="ARBA00022448"/>
    </source>
</evidence>
<dbReference type="InterPro" id="IPR006143">
    <property type="entry name" value="RND_pump_MFP"/>
</dbReference>
<dbReference type="SUPFAM" id="SSF111369">
    <property type="entry name" value="HlyD-like secretion proteins"/>
    <property type="match status" value="1"/>
</dbReference>
<dbReference type="Proteomes" id="UP001221558">
    <property type="component" value="Chromosome"/>
</dbReference>
<organism evidence="5 6">
    <name type="scientific">Sphingobacterium oryzagri</name>
    <dbReference type="NCBI Taxonomy" id="3025669"/>
    <lineage>
        <taxon>Bacteria</taxon>
        <taxon>Pseudomonadati</taxon>
        <taxon>Bacteroidota</taxon>
        <taxon>Sphingobacteriia</taxon>
        <taxon>Sphingobacteriales</taxon>
        <taxon>Sphingobacteriaceae</taxon>
        <taxon>Sphingobacterium</taxon>
    </lineage>
</organism>
<dbReference type="PANTHER" id="PTHR30097">
    <property type="entry name" value="CATION EFFLUX SYSTEM PROTEIN CUSB"/>
    <property type="match status" value="1"/>
</dbReference>
<accession>A0ABY7WNA6</accession>
<feature type="region of interest" description="Disordered" evidence="3">
    <location>
        <begin position="27"/>
        <end position="48"/>
    </location>
</feature>
<feature type="domain" description="CzcB-like barrel-sandwich hybrid" evidence="4">
    <location>
        <begin position="98"/>
        <end position="243"/>
    </location>
</feature>
<dbReference type="RefSeq" id="WP_274269206.1">
    <property type="nucleotide sequence ID" value="NZ_CP117880.1"/>
</dbReference>
<gene>
    <name evidence="5" type="ORF">PQ465_09030</name>
</gene>
<keyword evidence="2" id="KW-0813">Transport</keyword>
<feature type="region of interest" description="Disordered" evidence="3">
    <location>
        <begin position="353"/>
        <end position="376"/>
    </location>
</feature>
<dbReference type="Pfam" id="PF25973">
    <property type="entry name" value="BSH_CzcB"/>
    <property type="match status" value="1"/>
</dbReference>
<protein>
    <submittedName>
        <fullName evidence="5">Efflux RND transporter periplasmic adaptor subunit</fullName>
    </submittedName>
</protein>
<sequence length="437" mass="47256">MKTTIITLITIVFVWLFSACGGGHSAGDGHDHAAENKKAATEDTPGEHDHAAEVSNIASLTAAQIAAVDIKLGAVENKNLTATLRVNGMLRVPNNNKANVTSLYGGVVKSLHVQLGDQVRKGQVIARVTNPEFVQIQEEYLTLASRIALAEQELQRQQELNEGNAGTMKNLQAARAALNTLRTRRASLQQQIKMMGINPTSITDNKMQADLLVTSPISGVVSDVFAKIGSYVDVSSPVIEVVDNGLIHLDLQVFEKDLPHVKIGQVVNFTLTNNPQISYAAKVVTVGASFENDSKSVAVHCTVIGNKTGLIDGMNTIAAVGLNDVLVAAVRNEAIVEADGKFYIFIQSEKEGEEHHDEVGHEHSNEEGHDHQHDEKNIQRETTFNFERVEVNKGISEMGYTAITPVVKLPTGVKVVTQGAFFIQAKMSNNSGHSHSH</sequence>
<evidence type="ECO:0000256" key="1">
    <source>
        <dbReference type="ARBA" id="ARBA00009477"/>
    </source>
</evidence>
<evidence type="ECO:0000256" key="3">
    <source>
        <dbReference type="SAM" id="MobiDB-lite"/>
    </source>
</evidence>
<name>A0ABY7WNA6_9SPHI</name>
<dbReference type="NCBIfam" id="TIGR01730">
    <property type="entry name" value="RND_mfp"/>
    <property type="match status" value="1"/>
</dbReference>
<comment type="similarity">
    <text evidence="1">Belongs to the membrane fusion protein (MFP) (TC 8.A.1) family.</text>
</comment>
<evidence type="ECO:0000259" key="4">
    <source>
        <dbReference type="Pfam" id="PF25973"/>
    </source>
</evidence>
<proteinExistence type="inferred from homology"/>